<sequence>MSETISSGKDKSAQDGAFDLYGSTGVIGRTNSGSFSGIYILVARVGANAGLLTKATGEFGVTDNTLVITLKKRQVIGLDFIFFYLYQVGLNKMIFGSGQPLITGGQLKALTIQVPNAKEQQRIADCLNSLDTLITTATQELETFKTHKKG</sequence>
<evidence type="ECO:0000259" key="4">
    <source>
        <dbReference type="Pfam" id="PF01420"/>
    </source>
</evidence>
<feature type="domain" description="Type I restriction modification DNA specificity" evidence="4">
    <location>
        <begin position="23"/>
        <end position="142"/>
    </location>
</feature>
<reference evidence="5 6" key="1">
    <citation type="submission" date="2020-07" db="EMBL/GenBank/DDBJ databases">
        <authorList>
            <person name="Maaloum M."/>
        </authorList>
    </citation>
    <scope>NUCLEOTIDE SEQUENCE [LARGE SCALE GENOMIC DNA]</scope>
    <source>
        <strain evidence="5 6">GCS-AN-3</strain>
    </source>
</reference>
<keyword evidence="5" id="KW-0540">Nuclease</keyword>
<dbReference type="PANTHER" id="PTHR30408:SF12">
    <property type="entry name" value="TYPE I RESTRICTION ENZYME MJAVIII SPECIFICITY SUBUNIT"/>
    <property type="match status" value="1"/>
</dbReference>
<organism evidence="5 6">
    <name type="scientific">Ottowia beijingensis</name>
    <dbReference type="NCBI Taxonomy" id="1207057"/>
    <lineage>
        <taxon>Bacteria</taxon>
        <taxon>Pseudomonadati</taxon>
        <taxon>Pseudomonadota</taxon>
        <taxon>Betaproteobacteria</taxon>
        <taxon>Burkholderiales</taxon>
        <taxon>Comamonadaceae</taxon>
        <taxon>Ottowia</taxon>
    </lineage>
</organism>
<dbReference type="GO" id="GO:0004519">
    <property type="term" value="F:endonuclease activity"/>
    <property type="evidence" value="ECO:0007669"/>
    <property type="project" value="UniProtKB-KW"/>
</dbReference>
<dbReference type="InterPro" id="IPR044946">
    <property type="entry name" value="Restrct_endonuc_typeI_TRD_sf"/>
</dbReference>
<dbReference type="GO" id="GO:0009307">
    <property type="term" value="P:DNA restriction-modification system"/>
    <property type="evidence" value="ECO:0007669"/>
    <property type="project" value="UniProtKB-KW"/>
</dbReference>
<evidence type="ECO:0000256" key="2">
    <source>
        <dbReference type="ARBA" id="ARBA00022747"/>
    </source>
</evidence>
<keyword evidence="5" id="KW-0255">Endonuclease</keyword>
<comment type="similarity">
    <text evidence="1">Belongs to the type-I restriction system S methylase family.</text>
</comment>
<dbReference type="Gene3D" id="1.10.287.1120">
    <property type="entry name" value="Bipartite methylase S protein"/>
    <property type="match status" value="1"/>
</dbReference>
<proteinExistence type="inferred from homology"/>
<dbReference type="AlphaFoldDB" id="A0A853IZ07"/>
<dbReference type="InterPro" id="IPR000055">
    <property type="entry name" value="Restrct_endonuc_typeI_TRD"/>
</dbReference>
<evidence type="ECO:0000256" key="1">
    <source>
        <dbReference type="ARBA" id="ARBA00010923"/>
    </source>
</evidence>
<dbReference type="Proteomes" id="UP000589716">
    <property type="component" value="Unassembled WGS sequence"/>
</dbReference>
<protein>
    <submittedName>
        <fullName evidence="5">Restriction endonuclease subunit S</fullName>
    </submittedName>
</protein>
<dbReference type="Pfam" id="PF01420">
    <property type="entry name" value="Methylase_S"/>
    <property type="match status" value="1"/>
</dbReference>
<dbReference type="CDD" id="cd17266">
    <property type="entry name" value="RMtype1_S_Sau1132ORF3780P-TRD2-CR2_like"/>
    <property type="match status" value="1"/>
</dbReference>
<dbReference type="SUPFAM" id="SSF116734">
    <property type="entry name" value="DNA methylase specificity domain"/>
    <property type="match status" value="1"/>
</dbReference>
<keyword evidence="3" id="KW-0238">DNA-binding</keyword>
<dbReference type="GO" id="GO:0003677">
    <property type="term" value="F:DNA binding"/>
    <property type="evidence" value="ECO:0007669"/>
    <property type="project" value="UniProtKB-KW"/>
</dbReference>
<dbReference type="EMBL" id="JACCKX010000001">
    <property type="protein sequence ID" value="NZA03168.1"/>
    <property type="molecule type" value="Genomic_DNA"/>
</dbReference>
<evidence type="ECO:0000256" key="3">
    <source>
        <dbReference type="ARBA" id="ARBA00023125"/>
    </source>
</evidence>
<accession>A0A853IZ07</accession>
<keyword evidence="2" id="KW-0680">Restriction system</keyword>
<evidence type="ECO:0000313" key="6">
    <source>
        <dbReference type="Proteomes" id="UP000589716"/>
    </source>
</evidence>
<evidence type="ECO:0000313" key="5">
    <source>
        <dbReference type="EMBL" id="NZA03168.1"/>
    </source>
</evidence>
<name>A0A853IZ07_9BURK</name>
<dbReference type="InterPro" id="IPR052021">
    <property type="entry name" value="Type-I_RS_S_subunit"/>
</dbReference>
<dbReference type="Gene3D" id="3.90.220.20">
    <property type="entry name" value="DNA methylase specificity domains"/>
    <property type="match status" value="1"/>
</dbReference>
<dbReference type="PANTHER" id="PTHR30408">
    <property type="entry name" value="TYPE-1 RESTRICTION ENZYME ECOKI SPECIFICITY PROTEIN"/>
    <property type="match status" value="1"/>
</dbReference>
<gene>
    <name evidence="5" type="ORF">H0I39_18210</name>
</gene>
<keyword evidence="6" id="KW-1185">Reference proteome</keyword>
<comment type="caution">
    <text evidence="5">The sequence shown here is derived from an EMBL/GenBank/DDBJ whole genome shotgun (WGS) entry which is preliminary data.</text>
</comment>
<keyword evidence="5" id="KW-0378">Hydrolase</keyword>